<keyword evidence="1" id="KW-0812">Transmembrane</keyword>
<accession>A0A8J7W3G0</accession>
<keyword evidence="4" id="KW-1185">Reference proteome</keyword>
<evidence type="ECO:0000256" key="1">
    <source>
        <dbReference type="SAM" id="Phobius"/>
    </source>
</evidence>
<dbReference type="AlphaFoldDB" id="A0A8J7W3G0"/>
<keyword evidence="1" id="KW-1133">Transmembrane helix</keyword>
<dbReference type="Proteomes" id="UP000675664">
    <property type="component" value="Unassembled WGS sequence"/>
</dbReference>
<sequence length="162" mass="18407">MQLSNQNKRKRAFLHLSFAVYILILLKLIFFKYPLSMVQAFLSEWGFTNLTYRVNLIPFFTIKSYIMAYVNGTLNVNIIMGNLIGNLAGFIPLGIFLPLLSDKLKSFGKILGIAFIFVLGIETCQLLTNLGSFDIDDIILNVLGAVFGFLIFKIMKKYFKTV</sequence>
<feature type="transmembrane region" description="Helical" evidence="1">
    <location>
        <begin position="138"/>
        <end position="155"/>
    </location>
</feature>
<dbReference type="InterPro" id="IPR006976">
    <property type="entry name" value="VanZ-like"/>
</dbReference>
<dbReference type="InterPro" id="IPR053150">
    <property type="entry name" value="Teicoplanin_resist-assoc"/>
</dbReference>
<organism evidence="3 4">
    <name type="scientific">Sinanaerobacter chloroacetimidivorans</name>
    <dbReference type="NCBI Taxonomy" id="2818044"/>
    <lineage>
        <taxon>Bacteria</taxon>
        <taxon>Bacillati</taxon>
        <taxon>Bacillota</taxon>
        <taxon>Clostridia</taxon>
        <taxon>Peptostreptococcales</taxon>
        <taxon>Anaerovoracaceae</taxon>
        <taxon>Sinanaerobacter</taxon>
    </lineage>
</organism>
<feature type="transmembrane region" description="Helical" evidence="1">
    <location>
        <begin position="12"/>
        <end position="31"/>
    </location>
</feature>
<dbReference type="EMBL" id="JAGSND010000015">
    <property type="protein sequence ID" value="MBR0599676.1"/>
    <property type="molecule type" value="Genomic_DNA"/>
</dbReference>
<name>A0A8J7W3G0_9FIRM</name>
<dbReference type="PANTHER" id="PTHR36834">
    <property type="entry name" value="MEMBRANE PROTEIN-RELATED"/>
    <property type="match status" value="1"/>
</dbReference>
<reference evidence="3" key="1">
    <citation type="submission" date="2021-04" db="EMBL/GenBank/DDBJ databases">
        <title>Sinoanaerobacter chloroacetimidivorans sp. nov., an obligate anaerobic bacterium isolated from anaerobic sludge.</title>
        <authorList>
            <person name="Bao Y."/>
        </authorList>
    </citation>
    <scope>NUCLEOTIDE SEQUENCE</scope>
    <source>
        <strain evidence="3">BAD-6</strain>
    </source>
</reference>
<proteinExistence type="predicted"/>
<dbReference type="PANTHER" id="PTHR36834:SF1">
    <property type="entry name" value="INTEGRAL MEMBRANE PROTEIN"/>
    <property type="match status" value="1"/>
</dbReference>
<feature type="transmembrane region" description="Helical" evidence="1">
    <location>
        <begin position="111"/>
        <end position="132"/>
    </location>
</feature>
<feature type="transmembrane region" description="Helical" evidence="1">
    <location>
        <begin position="78"/>
        <end position="99"/>
    </location>
</feature>
<gene>
    <name evidence="3" type="ORF">KCX82_17455</name>
</gene>
<dbReference type="RefSeq" id="WP_227019815.1">
    <property type="nucleotide sequence ID" value="NZ_JAGSND010000015.1"/>
</dbReference>
<protein>
    <submittedName>
        <fullName evidence="3">VanZ family protein</fullName>
    </submittedName>
</protein>
<dbReference type="Pfam" id="PF04892">
    <property type="entry name" value="VanZ"/>
    <property type="match status" value="1"/>
</dbReference>
<evidence type="ECO:0000259" key="2">
    <source>
        <dbReference type="Pfam" id="PF04892"/>
    </source>
</evidence>
<feature type="domain" description="VanZ-like" evidence="2">
    <location>
        <begin position="18"/>
        <end position="155"/>
    </location>
</feature>
<reference evidence="3" key="2">
    <citation type="submission" date="2021-04" db="EMBL/GenBank/DDBJ databases">
        <authorList>
            <person name="Liu J."/>
        </authorList>
    </citation>
    <scope>NUCLEOTIDE SEQUENCE</scope>
    <source>
        <strain evidence="3">BAD-6</strain>
    </source>
</reference>
<evidence type="ECO:0000313" key="3">
    <source>
        <dbReference type="EMBL" id="MBR0599676.1"/>
    </source>
</evidence>
<keyword evidence="1" id="KW-0472">Membrane</keyword>
<evidence type="ECO:0000313" key="4">
    <source>
        <dbReference type="Proteomes" id="UP000675664"/>
    </source>
</evidence>
<comment type="caution">
    <text evidence="3">The sequence shown here is derived from an EMBL/GenBank/DDBJ whole genome shotgun (WGS) entry which is preliminary data.</text>
</comment>